<evidence type="ECO:0000256" key="1">
    <source>
        <dbReference type="ARBA" id="ARBA00022737"/>
    </source>
</evidence>
<proteinExistence type="predicted"/>
<reference evidence="4 5" key="1">
    <citation type="journal article" date="2021" name="J. Hered.">
        <title>A chromosome-level genome assembly of the parasitoid wasp, Cotesia glomerata (Hymenoptera: Braconidae).</title>
        <authorList>
            <person name="Pinto B.J."/>
            <person name="Weis J.J."/>
            <person name="Gamble T."/>
            <person name="Ode P.J."/>
            <person name="Paul R."/>
            <person name="Zaspel J.M."/>
        </authorList>
    </citation>
    <scope>NUCLEOTIDE SEQUENCE [LARGE SCALE GENOMIC DNA]</scope>
    <source>
        <strain evidence="4">CgM1</strain>
    </source>
</reference>
<dbReference type="EMBL" id="JAHXZJ010002237">
    <property type="protein sequence ID" value="KAH0545816.1"/>
    <property type="molecule type" value="Genomic_DNA"/>
</dbReference>
<accession>A0AAV7I6M6</accession>
<dbReference type="PANTHER" id="PTHR24198">
    <property type="entry name" value="ANKYRIN REPEAT AND PROTEIN KINASE DOMAIN-CONTAINING PROTEIN"/>
    <property type="match status" value="1"/>
</dbReference>
<dbReference type="SUPFAM" id="SSF48403">
    <property type="entry name" value="Ankyrin repeat"/>
    <property type="match status" value="3"/>
</dbReference>
<name>A0AAV7I6M6_COTGL</name>
<keyword evidence="1" id="KW-0677">Repeat</keyword>
<dbReference type="Proteomes" id="UP000826195">
    <property type="component" value="Unassembled WGS sequence"/>
</dbReference>
<evidence type="ECO:0000313" key="4">
    <source>
        <dbReference type="EMBL" id="KAH0545816.1"/>
    </source>
</evidence>
<feature type="repeat" description="ANK" evidence="3">
    <location>
        <begin position="617"/>
        <end position="649"/>
    </location>
</feature>
<dbReference type="InterPro" id="IPR002110">
    <property type="entry name" value="Ankyrin_rpt"/>
</dbReference>
<comment type="caution">
    <text evidence="4">The sequence shown here is derived from an EMBL/GenBank/DDBJ whole genome shotgun (WGS) entry which is preliminary data.</text>
</comment>
<dbReference type="PANTHER" id="PTHR24198:SF165">
    <property type="entry name" value="ANKYRIN REPEAT-CONTAINING PROTEIN-RELATED"/>
    <property type="match status" value="1"/>
</dbReference>
<keyword evidence="5" id="KW-1185">Reference proteome</keyword>
<feature type="repeat" description="ANK" evidence="3">
    <location>
        <begin position="1064"/>
        <end position="1085"/>
    </location>
</feature>
<gene>
    <name evidence="4" type="ORF">KQX54_003169</name>
</gene>
<dbReference type="PROSITE" id="PS50297">
    <property type="entry name" value="ANK_REP_REGION"/>
    <property type="match status" value="2"/>
</dbReference>
<protein>
    <submittedName>
        <fullName evidence="4">Uncharacterized protein</fullName>
    </submittedName>
</protein>
<dbReference type="SMART" id="SM00248">
    <property type="entry name" value="ANK"/>
    <property type="match status" value="16"/>
</dbReference>
<dbReference type="PROSITE" id="PS50088">
    <property type="entry name" value="ANK_REPEAT"/>
    <property type="match status" value="3"/>
</dbReference>
<feature type="repeat" description="ANK" evidence="3">
    <location>
        <begin position="1027"/>
        <end position="1059"/>
    </location>
</feature>
<dbReference type="Pfam" id="PF12796">
    <property type="entry name" value="Ank_2"/>
    <property type="match status" value="3"/>
</dbReference>
<organism evidence="4 5">
    <name type="scientific">Cotesia glomerata</name>
    <name type="common">Lepidopteran parasitic wasp</name>
    <name type="synonym">Apanteles glomeratus</name>
    <dbReference type="NCBI Taxonomy" id="32391"/>
    <lineage>
        <taxon>Eukaryota</taxon>
        <taxon>Metazoa</taxon>
        <taxon>Ecdysozoa</taxon>
        <taxon>Arthropoda</taxon>
        <taxon>Hexapoda</taxon>
        <taxon>Insecta</taxon>
        <taxon>Pterygota</taxon>
        <taxon>Neoptera</taxon>
        <taxon>Endopterygota</taxon>
        <taxon>Hymenoptera</taxon>
        <taxon>Apocrita</taxon>
        <taxon>Ichneumonoidea</taxon>
        <taxon>Braconidae</taxon>
        <taxon>Microgastrinae</taxon>
        <taxon>Cotesia</taxon>
    </lineage>
</organism>
<keyword evidence="2 3" id="KW-0040">ANK repeat</keyword>
<evidence type="ECO:0000313" key="5">
    <source>
        <dbReference type="Proteomes" id="UP000826195"/>
    </source>
</evidence>
<evidence type="ECO:0000256" key="2">
    <source>
        <dbReference type="ARBA" id="ARBA00023043"/>
    </source>
</evidence>
<sequence>MCKENPLEYLLTKKYQYLHPKLRYAILSNDLVTIEQVLRDNSNLFKGLQPLDLAIFFDKISIVEHLLMTRMISVEEKVEKVLFDNYYKETKWRGEFGNRITLLTFAVLHDRVELARVLIGLRADVKIKSADKRSLLMCAVDNHSLEIIRMLVPRLSKKEINHRDDRGIAAVHYLFNQNTCLCHRSQRINEVKLGQKRLQILKALEDGGADINVSIGGNPASLLINMAAYKHECHMVEYLLPRQERLSLARPLYYATLPDSAKHPLNYLCRARRTEIVMIVRDVNLKSMNVETMGYSDDFTVKFIIENIKLRIKYGFPVNSKEVELIDSVGQKYSNCHDDLFSHRLAIFQRKFELLKNDILEYENKKLTAYEVLIKSDLMKLVKSKSFLESFENFYKCIMNKHIDGYYEKVIVMMSKVRVDRELQKFLVNEFSQLLLLHNFPYKKIANMNSQSHQQVHLSDKIKIDNSPRSSNSTVELIKKQANLINGFNSDEAIHDATNSFELPGTGEFFQSEIDSNELAKTYYLRDFPLHRACLNSNLTIADLLITRYQVDPKVVTDEGFQPIHLAVFEKSCTSVIELLLDASVSTETRITKTMFKKFYKLKNSLHQPKWKNDYGNSITLLTYAVLYDNFDLIEILIRKGANSGITNSYGKTLLMTAVHLRFKNVVKNLIATFRYGEINRVDYYGFTALHYLFKQKTKKKNKKSVEPEEIFDDLKTQILKLLVKGGADICTLIRGDPATLLINVVSYLHEYEILKYLLPRQRYLSIAKPLSYALLPNSENYPSEYLNLSERNHSNKCSPAILEIIVRDMKHRLAFGWPVSPEEIQRMNNAKLIYRHHDQIPNIVANSKIYCNINYYGRINIFNCLSESPEQLQKLAREGRIFRALKIFEDTFDYEIQMMATILKERLREALRKDLLKNELKKLMFFEKTMFFNIPFDCTLIIAEYLNLEDLQSFICAYQIEDQDQPRKTIKRNQSIPVKMFNLKMNPLHQSFDINKELQTAIVSNDLPRVEQLVRYGANVNFRTSEGQPVLHLAINIDAYSIAERLLKFGANLHAVSMKPSREGYTPLHFACLKDHQELMESLITTYHADPRVIAADGAQPIHFVLLNDNSDIIKLFLERSVSPETRIDKLVFDKFYRESSISYWRGDFGDDVSLLTFAVLYDKYKCIPSLIEHGANVRVKNVKNQTLLMNAAFHRHLATARYLVTKMSRAEINYVDNDGFTALHHLFIQEIRHYRRNQSKGEQSRGAYFRSEIVELLVNFGANINALIRGDPSTLLVNMVAYLRDYQLLDFLLPRQKFLPIFQPIFYAMMPSSEEYPSNYLPLDRNDDSMWYASYTMIDTIIKDIKLRIAMGYPVVSEEIARLNNVNLKYLRDNEYHQTVEQLKHRRLKFNNKTMSVYEILSKKESELQELAVDNHFLHALDNYHRKALHDEERIVTMIKVHADHVSREPLLKKVRKLSFFPNTLFHNIPLVCVVEIAKYLDVYDLRSFVNTYCKFSR</sequence>
<evidence type="ECO:0000256" key="3">
    <source>
        <dbReference type="PROSITE-ProRule" id="PRU00023"/>
    </source>
</evidence>
<dbReference type="InterPro" id="IPR036770">
    <property type="entry name" value="Ankyrin_rpt-contain_sf"/>
</dbReference>
<dbReference type="PRINTS" id="PR01415">
    <property type="entry name" value="ANKYRIN"/>
</dbReference>
<dbReference type="Gene3D" id="1.25.40.20">
    <property type="entry name" value="Ankyrin repeat-containing domain"/>
    <property type="match status" value="4"/>
</dbReference>